<dbReference type="NCBIfam" id="TIGR01313">
    <property type="entry name" value="therm_gnt_kin"/>
    <property type="match status" value="1"/>
</dbReference>
<dbReference type="Pfam" id="PF01202">
    <property type="entry name" value="SKI"/>
    <property type="match status" value="1"/>
</dbReference>
<dbReference type="SUPFAM" id="SSF52540">
    <property type="entry name" value="P-loop containing nucleoside triphosphate hydrolases"/>
    <property type="match status" value="1"/>
</dbReference>
<dbReference type="EC" id="2.7.1.12" evidence="3 9"/>
<dbReference type="InterPro" id="IPR031322">
    <property type="entry name" value="Shikimate/glucono_kinase"/>
</dbReference>
<proteinExistence type="inferred from homology"/>
<comment type="pathway">
    <text evidence="1">Carbohydrate acid metabolism.</text>
</comment>
<evidence type="ECO:0000256" key="8">
    <source>
        <dbReference type="ARBA" id="ARBA00048090"/>
    </source>
</evidence>
<dbReference type="PANTHER" id="PTHR43442">
    <property type="entry name" value="GLUCONOKINASE-RELATED"/>
    <property type="match status" value="1"/>
</dbReference>
<evidence type="ECO:0000256" key="5">
    <source>
        <dbReference type="ARBA" id="ARBA00022741"/>
    </source>
</evidence>
<evidence type="ECO:0000256" key="9">
    <source>
        <dbReference type="RuleBase" id="RU363066"/>
    </source>
</evidence>
<organism evidence="10 11">
    <name type="scientific">Hymenobacter artigasi</name>
    <dbReference type="NCBI Taxonomy" id="2719616"/>
    <lineage>
        <taxon>Bacteria</taxon>
        <taxon>Pseudomonadati</taxon>
        <taxon>Bacteroidota</taxon>
        <taxon>Cytophagia</taxon>
        <taxon>Cytophagales</taxon>
        <taxon>Hymenobacteraceae</taxon>
        <taxon>Hymenobacter</taxon>
    </lineage>
</organism>
<dbReference type="Gene3D" id="3.40.50.300">
    <property type="entry name" value="P-loop containing nucleotide triphosphate hydrolases"/>
    <property type="match status" value="1"/>
</dbReference>
<dbReference type="GO" id="GO:0016301">
    <property type="term" value="F:kinase activity"/>
    <property type="evidence" value="ECO:0007669"/>
    <property type="project" value="UniProtKB-KW"/>
</dbReference>
<dbReference type="CDD" id="cd02021">
    <property type="entry name" value="GntK"/>
    <property type="match status" value="1"/>
</dbReference>
<evidence type="ECO:0000256" key="7">
    <source>
        <dbReference type="ARBA" id="ARBA00022840"/>
    </source>
</evidence>
<evidence type="ECO:0000256" key="1">
    <source>
        <dbReference type="ARBA" id="ARBA00004761"/>
    </source>
</evidence>
<keyword evidence="11" id="KW-1185">Reference proteome</keyword>
<protein>
    <recommendedName>
        <fullName evidence="3 9">Gluconokinase</fullName>
        <ecNumber evidence="3 9">2.7.1.12</ecNumber>
    </recommendedName>
</protein>
<comment type="catalytic activity">
    <reaction evidence="8 9">
        <text>D-gluconate + ATP = 6-phospho-D-gluconate + ADP + H(+)</text>
        <dbReference type="Rhea" id="RHEA:19433"/>
        <dbReference type="ChEBI" id="CHEBI:15378"/>
        <dbReference type="ChEBI" id="CHEBI:18391"/>
        <dbReference type="ChEBI" id="CHEBI:30616"/>
        <dbReference type="ChEBI" id="CHEBI:58759"/>
        <dbReference type="ChEBI" id="CHEBI:456216"/>
        <dbReference type="EC" id="2.7.1.12"/>
    </reaction>
</comment>
<sequence length="174" mass="18834">MVCIIMGVSGCGKTTVGQELAPPFGLPFYDADDFHPAANIDKMSHNIPLTDDDRRGWLATLATNLGQWEATGGAILACSALKESYRTTLQSGVSSPIHWVFLDGPRELLLERMGGRKGHYMHPEMLDSQLATLERPAYALKLSITATPEQLVQQIVAAKQQDAAFGTKPAVQPA</sequence>
<name>A0ABX1HCQ3_9BACT</name>
<evidence type="ECO:0000256" key="3">
    <source>
        <dbReference type="ARBA" id="ARBA00012054"/>
    </source>
</evidence>
<comment type="similarity">
    <text evidence="2 9">Belongs to the gluconokinase GntK/GntV family.</text>
</comment>
<dbReference type="InterPro" id="IPR006001">
    <property type="entry name" value="Therm_gnt_kin"/>
</dbReference>
<dbReference type="Proteomes" id="UP000717634">
    <property type="component" value="Unassembled WGS sequence"/>
</dbReference>
<keyword evidence="4 9" id="KW-0808">Transferase</keyword>
<evidence type="ECO:0000313" key="11">
    <source>
        <dbReference type="Proteomes" id="UP000717634"/>
    </source>
</evidence>
<keyword evidence="6 9" id="KW-0418">Kinase</keyword>
<evidence type="ECO:0000256" key="4">
    <source>
        <dbReference type="ARBA" id="ARBA00022679"/>
    </source>
</evidence>
<dbReference type="EMBL" id="JAAVTK010000001">
    <property type="protein sequence ID" value="NKI88036.1"/>
    <property type="molecule type" value="Genomic_DNA"/>
</dbReference>
<dbReference type="PANTHER" id="PTHR43442:SF3">
    <property type="entry name" value="GLUCONOKINASE-RELATED"/>
    <property type="match status" value="1"/>
</dbReference>
<reference evidence="10 11" key="1">
    <citation type="submission" date="2020-03" db="EMBL/GenBank/DDBJ databases">
        <title>Genomic Encyclopedia of Type Strains, Phase IV (KMG-V): Genome sequencing to study the core and pangenomes of soil and plant-associated prokaryotes.</title>
        <authorList>
            <person name="Whitman W."/>
        </authorList>
    </citation>
    <scope>NUCLEOTIDE SEQUENCE [LARGE SCALE GENOMIC DNA]</scope>
    <source>
        <strain evidence="10 11">1B</strain>
    </source>
</reference>
<keyword evidence="7 9" id="KW-0067">ATP-binding</keyword>
<dbReference type="RefSeq" id="WP_168671656.1">
    <property type="nucleotide sequence ID" value="NZ_JAAVTK010000001.1"/>
</dbReference>
<evidence type="ECO:0000313" key="10">
    <source>
        <dbReference type="EMBL" id="NKI88036.1"/>
    </source>
</evidence>
<gene>
    <name evidence="10" type="ORF">HBN54_000615</name>
</gene>
<evidence type="ECO:0000256" key="6">
    <source>
        <dbReference type="ARBA" id="ARBA00022777"/>
    </source>
</evidence>
<keyword evidence="5 9" id="KW-0547">Nucleotide-binding</keyword>
<comment type="caution">
    <text evidence="10">The sequence shown here is derived from an EMBL/GenBank/DDBJ whole genome shotgun (WGS) entry which is preliminary data.</text>
</comment>
<evidence type="ECO:0000256" key="2">
    <source>
        <dbReference type="ARBA" id="ARBA00008420"/>
    </source>
</evidence>
<accession>A0ABX1HCQ3</accession>
<dbReference type="InterPro" id="IPR027417">
    <property type="entry name" value="P-loop_NTPase"/>
</dbReference>